<evidence type="ECO:0000313" key="2">
    <source>
        <dbReference type="Proteomes" id="UP000251296"/>
    </source>
</evidence>
<keyword evidence="2" id="KW-1185">Reference proteome</keyword>
<protein>
    <submittedName>
        <fullName evidence="1">Uncharacterized protein</fullName>
    </submittedName>
</protein>
<reference evidence="1 2" key="1">
    <citation type="submission" date="2018-04" db="EMBL/GenBank/DDBJ databases">
        <authorList>
            <person name="Harrington T."/>
            <person name="Washburn E."/>
            <person name="Bricker J."/>
            <person name="McKinney A."/>
            <person name="Betsko A.J."/>
            <person name="Garlena R.A."/>
            <person name="Russell D.A."/>
            <person name="Pope W.A."/>
            <person name="Jacobs-Sera D."/>
            <person name="Hatfull G.F."/>
        </authorList>
    </citation>
    <scope>NUCLEOTIDE SEQUENCE [LARGE SCALE GENOMIC DNA]</scope>
</reference>
<sequence>MSVILHEADGTVKAGEDAISPEMRAYADEHGGYVVDTESGDIIHDARRV</sequence>
<accession>A0A2Z4Q7Q9</accession>
<dbReference type="Proteomes" id="UP000251296">
    <property type="component" value="Segment"/>
</dbReference>
<evidence type="ECO:0000313" key="1">
    <source>
        <dbReference type="EMBL" id="AWY06024.1"/>
    </source>
</evidence>
<dbReference type="KEGG" id="vg:54993435"/>
<dbReference type="GeneID" id="54993435"/>
<proteinExistence type="predicted"/>
<organism evidence="1 2">
    <name type="scientific">Microbacterium phage RobsFeet</name>
    <dbReference type="NCBI Taxonomy" id="2201442"/>
    <lineage>
        <taxon>Viruses</taxon>
        <taxon>Duplodnaviria</taxon>
        <taxon>Heunggongvirae</taxon>
        <taxon>Uroviricota</taxon>
        <taxon>Caudoviricetes</taxon>
        <taxon>Hodgkinviridae</taxon>
        <taxon>Metamorphoovirus</taxon>
        <taxon>Metamorphoovirus robsfeet</taxon>
    </lineage>
</organism>
<dbReference type="RefSeq" id="YP_009802879.1">
    <property type="nucleotide sequence ID" value="NC_047989.1"/>
</dbReference>
<name>A0A2Z4Q7Q9_9CAUD</name>
<gene>
    <name evidence="1" type="primary">17</name>
    <name evidence="1" type="ORF">SEA_ROBSFEET_17</name>
</gene>
<dbReference type="EMBL" id="MH271312">
    <property type="protein sequence ID" value="AWY06024.1"/>
    <property type="molecule type" value="Genomic_DNA"/>
</dbReference>